<keyword evidence="2" id="KW-0472">Membrane</keyword>
<evidence type="ECO:0000259" key="3">
    <source>
        <dbReference type="Pfam" id="PF13568"/>
    </source>
</evidence>
<organism evidence="4 5">
    <name type="scientific">Pedobacter psychroterrae</name>
    <dbReference type="NCBI Taxonomy" id="2530453"/>
    <lineage>
        <taxon>Bacteria</taxon>
        <taxon>Pseudomonadati</taxon>
        <taxon>Bacteroidota</taxon>
        <taxon>Sphingobacteriia</taxon>
        <taxon>Sphingobacteriales</taxon>
        <taxon>Sphingobacteriaceae</taxon>
        <taxon>Pedobacter</taxon>
    </lineage>
</organism>
<dbReference type="OrthoDB" id="1523584at2"/>
<feature type="region of interest" description="Disordered" evidence="1">
    <location>
        <begin position="134"/>
        <end position="170"/>
    </location>
</feature>
<name>A0A4R0NCV3_9SPHI</name>
<feature type="compositionally biased region" description="Polar residues" evidence="1">
    <location>
        <begin position="134"/>
        <end position="146"/>
    </location>
</feature>
<comment type="caution">
    <text evidence="4">The sequence shown here is derived from an EMBL/GenBank/DDBJ whole genome shotgun (WGS) entry which is preliminary data.</text>
</comment>
<dbReference type="AlphaFoldDB" id="A0A4R0NCV3"/>
<sequence length="370" mass="40957">MELNDKEFDAAFRKKVFDADPQFEEAAWGKMEQKLKRRDRLVFFRNSAVLCLMLLGAVIGFYSIGDKRVRPVTEVVVGVRSGNVPEGTAPAGSLTENIEVKVDAELKMKKADELTHSAYRKDTIENDAAAMAQSPVNTQESATVPESASAAVLADKPEIPADAKQQNRTKRALPMSLSISAGPEFNSASSLIGGNPGFSAGVAFGVGVTKNLSLQTGVHYSIKDYHTNNYAYKFSNERVQGLISGVEASCLVLEIPLLVSYRISENYKRSIDLNAGISSYFMLREDYTFKYTPQSGIEDRFVERRNENQHYLSVVDLSATYFIKLKKEQLHLGFEPFVKIPLSGVGEGKVNLKSSGISLRLRYDIDKKNN</sequence>
<evidence type="ECO:0000256" key="2">
    <source>
        <dbReference type="SAM" id="Phobius"/>
    </source>
</evidence>
<gene>
    <name evidence="4" type="ORF">EZ437_18415</name>
</gene>
<evidence type="ECO:0000256" key="1">
    <source>
        <dbReference type="SAM" id="MobiDB-lite"/>
    </source>
</evidence>
<keyword evidence="2" id="KW-0812">Transmembrane</keyword>
<dbReference type="Pfam" id="PF13568">
    <property type="entry name" value="OMP_b-brl_2"/>
    <property type="match status" value="1"/>
</dbReference>
<dbReference type="EMBL" id="SJSL01000007">
    <property type="protein sequence ID" value="TCC98170.1"/>
    <property type="molecule type" value="Genomic_DNA"/>
</dbReference>
<dbReference type="Proteomes" id="UP000293347">
    <property type="component" value="Unassembled WGS sequence"/>
</dbReference>
<keyword evidence="5" id="KW-1185">Reference proteome</keyword>
<keyword evidence="2" id="KW-1133">Transmembrane helix</keyword>
<accession>A0A4R0NCV3</accession>
<dbReference type="InterPro" id="IPR025665">
    <property type="entry name" value="Beta-barrel_OMP_2"/>
</dbReference>
<evidence type="ECO:0000313" key="4">
    <source>
        <dbReference type="EMBL" id="TCC98170.1"/>
    </source>
</evidence>
<proteinExistence type="predicted"/>
<protein>
    <recommendedName>
        <fullName evidence="3">Outer membrane protein beta-barrel domain-containing protein</fullName>
    </recommendedName>
</protein>
<reference evidence="4 5" key="1">
    <citation type="submission" date="2019-02" db="EMBL/GenBank/DDBJ databases">
        <title>Pedobacter sp. RP-1-14 sp. nov., isolated from Arctic soil.</title>
        <authorList>
            <person name="Dahal R.H."/>
        </authorList>
    </citation>
    <scope>NUCLEOTIDE SEQUENCE [LARGE SCALE GENOMIC DNA]</scope>
    <source>
        <strain evidence="4 5">RP-1-14</strain>
    </source>
</reference>
<evidence type="ECO:0000313" key="5">
    <source>
        <dbReference type="Proteomes" id="UP000293347"/>
    </source>
</evidence>
<feature type="domain" description="Outer membrane protein beta-barrel" evidence="3">
    <location>
        <begin position="193"/>
        <end position="324"/>
    </location>
</feature>
<feature type="transmembrane region" description="Helical" evidence="2">
    <location>
        <begin position="43"/>
        <end position="64"/>
    </location>
</feature>
<dbReference type="RefSeq" id="WP_131597545.1">
    <property type="nucleotide sequence ID" value="NZ_SJSL01000007.1"/>
</dbReference>